<protein>
    <submittedName>
        <fullName evidence="1">Uncharacterized protein</fullName>
    </submittedName>
</protein>
<accession>A0A9D3Z2E2</accession>
<gene>
    <name evidence="1" type="ORF">DPMN_068358</name>
</gene>
<keyword evidence="2" id="KW-1185">Reference proteome</keyword>
<name>A0A9D3Z2E2_DREPO</name>
<sequence>MPRCSRPYSGDVVKPLSTYGQLPFRLAILASFGSQQSQRERTPSSSDDVTIGIRRAARRSSPIRHFSDDVVKPLSTYGELPFLSAILRSRLQENLLRVTLAPVATFTVQVLTEVILRDM</sequence>
<evidence type="ECO:0000313" key="1">
    <source>
        <dbReference type="EMBL" id="KAH3708899.1"/>
    </source>
</evidence>
<dbReference type="EMBL" id="JAIWYP010000014">
    <property type="protein sequence ID" value="KAH3708899.1"/>
    <property type="molecule type" value="Genomic_DNA"/>
</dbReference>
<reference evidence="1" key="1">
    <citation type="journal article" date="2019" name="bioRxiv">
        <title>The Genome of the Zebra Mussel, Dreissena polymorpha: A Resource for Invasive Species Research.</title>
        <authorList>
            <person name="McCartney M.A."/>
            <person name="Auch B."/>
            <person name="Kono T."/>
            <person name="Mallez S."/>
            <person name="Zhang Y."/>
            <person name="Obille A."/>
            <person name="Becker A."/>
            <person name="Abrahante J.E."/>
            <person name="Garbe J."/>
            <person name="Badalamenti J.P."/>
            <person name="Herman A."/>
            <person name="Mangelson H."/>
            <person name="Liachko I."/>
            <person name="Sullivan S."/>
            <person name="Sone E.D."/>
            <person name="Koren S."/>
            <person name="Silverstein K.A.T."/>
            <person name="Beckman K.B."/>
            <person name="Gohl D.M."/>
        </authorList>
    </citation>
    <scope>NUCLEOTIDE SEQUENCE</scope>
    <source>
        <strain evidence="1">Duluth1</strain>
        <tissue evidence="1">Whole animal</tissue>
    </source>
</reference>
<reference evidence="1" key="2">
    <citation type="submission" date="2020-11" db="EMBL/GenBank/DDBJ databases">
        <authorList>
            <person name="McCartney M.A."/>
            <person name="Auch B."/>
            <person name="Kono T."/>
            <person name="Mallez S."/>
            <person name="Becker A."/>
            <person name="Gohl D.M."/>
            <person name="Silverstein K.A.T."/>
            <person name="Koren S."/>
            <person name="Bechman K.B."/>
            <person name="Herman A."/>
            <person name="Abrahante J.E."/>
            <person name="Garbe J."/>
        </authorList>
    </citation>
    <scope>NUCLEOTIDE SEQUENCE</scope>
    <source>
        <strain evidence="1">Duluth1</strain>
        <tissue evidence="1">Whole animal</tissue>
    </source>
</reference>
<dbReference type="Proteomes" id="UP000828390">
    <property type="component" value="Unassembled WGS sequence"/>
</dbReference>
<evidence type="ECO:0000313" key="2">
    <source>
        <dbReference type="Proteomes" id="UP000828390"/>
    </source>
</evidence>
<comment type="caution">
    <text evidence="1">The sequence shown here is derived from an EMBL/GenBank/DDBJ whole genome shotgun (WGS) entry which is preliminary data.</text>
</comment>
<organism evidence="1 2">
    <name type="scientific">Dreissena polymorpha</name>
    <name type="common">Zebra mussel</name>
    <name type="synonym">Mytilus polymorpha</name>
    <dbReference type="NCBI Taxonomy" id="45954"/>
    <lineage>
        <taxon>Eukaryota</taxon>
        <taxon>Metazoa</taxon>
        <taxon>Spiralia</taxon>
        <taxon>Lophotrochozoa</taxon>
        <taxon>Mollusca</taxon>
        <taxon>Bivalvia</taxon>
        <taxon>Autobranchia</taxon>
        <taxon>Heteroconchia</taxon>
        <taxon>Euheterodonta</taxon>
        <taxon>Imparidentia</taxon>
        <taxon>Neoheterodontei</taxon>
        <taxon>Myida</taxon>
        <taxon>Dreissenoidea</taxon>
        <taxon>Dreissenidae</taxon>
        <taxon>Dreissena</taxon>
    </lineage>
</organism>
<proteinExistence type="predicted"/>
<dbReference type="AlphaFoldDB" id="A0A9D3Z2E2"/>